<dbReference type="PANTHER" id="PTHR33420:SF3">
    <property type="entry name" value="FIMBRIAL SUBUNIT ELFA"/>
    <property type="match status" value="1"/>
</dbReference>
<reference evidence="3 4" key="1">
    <citation type="journal article" date="2020" name="Int. J. Syst. Evol. Microbiol.">
        <title>Paraburkholderia madseniana sp. nov., a phenolic acid-degrading bacterium isolated from acidic forest soil.</title>
        <authorList>
            <person name="Wilhelm R.C."/>
            <person name="Murphy S.J.L."/>
            <person name="Feriancek N.M."/>
            <person name="Karasz D.C."/>
            <person name="DeRito C.M."/>
            <person name="Newman J.D."/>
            <person name="Buckley D.H."/>
        </authorList>
    </citation>
    <scope>NUCLEOTIDE SEQUENCE [LARGE SCALE GENOMIC DNA]</scope>
    <source>
        <strain evidence="3 4">RP11</strain>
    </source>
</reference>
<proteinExistence type="predicted"/>
<dbReference type="RefSeq" id="WP_154557998.1">
    <property type="nucleotide sequence ID" value="NZ_VOSW01000001.1"/>
</dbReference>
<dbReference type="InterPro" id="IPR008966">
    <property type="entry name" value="Adhesion_dom_sf"/>
</dbReference>
<dbReference type="OrthoDB" id="8678921at2"/>
<dbReference type="InterPro" id="IPR050263">
    <property type="entry name" value="Bact_Fimbrial_Adh_Pro"/>
</dbReference>
<dbReference type="Gene3D" id="2.60.40.3310">
    <property type="match status" value="1"/>
</dbReference>
<dbReference type="SUPFAM" id="SSF49401">
    <property type="entry name" value="Bacterial adhesins"/>
    <property type="match status" value="1"/>
</dbReference>
<name>A0A6N6WMW8_9BURK</name>
<sequence>MFKADLSMSGIGSTNIDVGRFEADAGELHLGHSLTRLFVRFALILFGGLISVSAHANIACEVANIDLAIAAGNIALPVSTVPGTTLGTISSSTFQMKCHFTNRVNNVTAATNYANLSTKASLATGYNDLYKTNIAGIGVRYTFNSSDCNVKDVVMQDGKVKIGCFFEGPIGGPVQTANITVTPTLVVTGAIGFGTSTLSTSPLISIVYTSSDQDTSWSKGDLFSGSATGTFVHPACSVSRPAVPVTLPSIGISRLSSGVGSTAGAEQFSLSFSCSSGAKVLITLTDSVDTANRSNTLQLKAGSTAKGVGVQILNGNSPVSFGPDSDTVGNTNQWTIGSSPDGALDVPLTARYIRTGALLPGTVNALATFTMSYQ</sequence>
<keyword evidence="1" id="KW-0732">Signal</keyword>
<dbReference type="EMBL" id="VOSW01000001">
    <property type="protein sequence ID" value="KAE8762032.1"/>
    <property type="molecule type" value="Genomic_DNA"/>
</dbReference>
<dbReference type="GO" id="GO:0009289">
    <property type="term" value="C:pilus"/>
    <property type="evidence" value="ECO:0007669"/>
    <property type="project" value="InterPro"/>
</dbReference>
<dbReference type="InterPro" id="IPR036937">
    <property type="entry name" value="Adhesion_dom_fimbrial_sf"/>
</dbReference>
<evidence type="ECO:0000313" key="4">
    <source>
        <dbReference type="Proteomes" id="UP000463700"/>
    </source>
</evidence>
<dbReference type="AlphaFoldDB" id="A0A6N6WMW8"/>
<evidence type="ECO:0000259" key="2">
    <source>
        <dbReference type="Pfam" id="PF00419"/>
    </source>
</evidence>
<organism evidence="3 4">
    <name type="scientific">Paraburkholderia madseniana</name>
    <dbReference type="NCBI Taxonomy" id="2599607"/>
    <lineage>
        <taxon>Bacteria</taxon>
        <taxon>Pseudomonadati</taxon>
        <taxon>Pseudomonadota</taxon>
        <taxon>Betaproteobacteria</taxon>
        <taxon>Burkholderiales</taxon>
        <taxon>Burkholderiaceae</taxon>
        <taxon>Paraburkholderia</taxon>
    </lineage>
</organism>
<dbReference type="GO" id="GO:0043709">
    <property type="term" value="P:cell adhesion involved in single-species biofilm formation"/>
    <property type="evidence" value="ECO:0007669"/>
    <property type="project" value="TreeGrafter"/>
</dbReference>
<feature type="domain" description="Fimbrial-type adhesion" evidence="2">
    <location>
        <begin position="228"/>
        <end position="374"/>
    </location>
</feature>
<dbReference type="Gene3D" id="2.60.40.1090">
    <property type="entry name" value="Fimbrial-type adhesion domain"/>
    <property type="match status" value="1"/>
</dbReference>
<comment type="caution">
    <text evidence="3">The sequence shown here is derived from an EMBL/GenBank/DDBJ whole genome shotgun (WGS) entry which is preliminary data.</text>
</comment>
<accession>A0A6N6WMW8</accession>
<evidence type="ECO:0000256" key="1">
    <source>
        <dbReference type="ARBA" id="ARBA00022729"/>
    </source>
</evidence>
<dbReference type="Pfam" id="PF00419">
    <property type="entry name" value="Fimbrial"/>
    <property type="match status" value="1"/>
</dbReference>
<dbReference type="InterPro" id="IPR000259">
    <property type="entry name" value="Adhesion_dom_fimbrial"/>
</dbReference>
<gene>
    <name evidence="3" type="ORF">FSO04_01395</name>
</gene>
<dbReference type="Proteomes" id="UP000463700">
    <property type="component" value="Unassembled WGS sequence"/>
</dbReference>
<evidence type="ECO:0000313" key="3">
    <source>
        <dbReference type="EMBL" id="KAE8762032.1"/>
    </source>
</evidence>
<dbReference type="PANTHER" id="PTHR33420">
    <property type="entry name" value="FIMBRIAL SUBUNIT ELFA-RELATED"/>
    <property type="match status" value="1"/>
</dbReference>
<protein>
    <submittedName>
        <fullName evidence="3">Fimbrial protein</fullName>
    </submittedName>
</protein>